<name>A0A941I5L5_9BURK</name>
<dbReference type="SUPFAM" id="SSF101874">
    <property type="entry name" value="YceI-like"/>
    <property type="match status" value="1"/>
</dbReference>
<dbReference type="AlphaFoldDB" id="A0A941I5L5"/>
<evidence type="ECO:0000259" key="2">
    <source>
        <dbReference type="SMART" id="SM00867"/>
    </source>
</evidence>
<evidence type="ECO:0000313" key="4">
    <source>
        <dbReference type="Proteomes" id="UP000680067"/>
    </source>
</evidence>
<dbReference type="SMART" id="SM00867">
    <property type="entry name" value="YceI"/>
    <property type="match status" value="1"/>
</dbReference>
<evidence type="ECO:0000256" key="1">
    <source>
        <dbReference type="SAM" id="SignalP"/>
    </source>
</evidence>
<feature type="domain" description="Lipid/polyisoprenoid-binding YceI-like" evidence="2">
    <location>
        <begin position="21"/>
        <end position="184"/>
    </location>
</feature>
<dbReference type="Proteomes" id="UP000680067">
    <property type="component" value="Unassembled WGS sequence"/>
</dbReference>
<comment type="caution">
    <text evidence="3">The sequence shown here is derived from an EMBL/GenBank/DDBJ whole genome shotgun (WGS) entry which is preliminary data.</text>
</comment>
<dbReference type="Gene3D" id="2.40.128.110">
    <property type="entry name" value="Lipid/polyisoprenoid-binding, YceI-like"/>
    <property type="match status" value="1"/>
</dbReference>
<dbReference type="InterPro" id="IPR036761">
    <property type="entry name" value="TTHA0802/YceI-like_sf"/>
</dbReference>
<accession>A0A941I5L5</accession>
<dbReference type="Pfam" id="PF04264">
    <property type="entry name" value="YceI"/>
    <property type="match status" value="1"/>
</dbReference>
<sequence>MKFFPVCMLLLLCNSSLAADRYRIDPEHTATRFSYLHWGLSQQQGKFEKHSGWLELDTAAQRGTVELQIEVSSVRTGTALFDKTLLSSAFFDAERYPQILFRSTAMQFDGEQLKQVDGVLRIRDTEKPVSLKITHFHCRWMLLYLRQACGANGETTIKRSGFGMGRYAPFVSDEMALSFDIEAIRE</sequence>
<dbReference type="PANTHER" id="PTHR34406">
    <property type="entry name" value="PROTEIN YCEI"/>
    <property type="match status" value="1"/>
</dbReference>
<dbReference type="EMBL" id="JAGSPN010000001">
    <property type="protein sequence ID" value="MBR7780655.1"/>
    <property type="molecule type" value="Genomic_DNA"/>
</dbReference>
<feature type="signal peptide" evidence="1">
    <location>
        <begin position="1"/>
        <end position="18"/>
    </location>
</feature>
<keyword evidence="4" id="KW-1185">Reference proteome</keyword>
<keyword evidence="1" id="KW-0732">Signal</keyword>
<dbReference type="InterPro" id="IPR007372">
    <property type="entry name" value="Lipid/polyisoprenoid-bd_YceI"/>
</dbReference>
<feature type="chain" id="PRO_5037277010" evidence="1">
    <location>
        <begin position="19"/>
        <end position="186"/>
    </location>
</feature>
<proteinExistence type="predicted"/>
<organism evidence="3 4">
    <name type="scientific">Undibacterium luofuense</name>
    <dbReference type="NCBI Taxonomy" id="2828733"/>
    <lineage>
        <taxon>Bacteria</taxon>
        <taxon>Pseudomonadati</taxon>
        <taxon>Pseudomonadota</taxon>
        <taxon>Betaproteobacteria</taxon>
        <taxon>Burkholderiales</taxon>
        <taxon>Oxalobacteraceae</taxon>
        <taxon>Undibacterium</taxon>
    </lineage>
</organism>
<gene>
    <name evidence="3" type="ORF">KDM89_00755</name>
</gene>
<reference evidence="3" key="1">
    <citation type="submission" date="2021-04" db="EMBL/GenBank/DDBJ databases">
        <title>novel species isolated from subtropical streams in China.</title>
        <authorList>
            <person name="Lu H."/>
        </authorList>
    </citation>
    <scope>NUCLEOTIDE SEQUENCE</scope>
    <source>
        <strain evidence="3">LFS511W</strain>
    </source>
</reference>
<evidence type="ECO:0000313" key="3">
    <source>
        <dbReference type="EMBL" id="MBR7780655.1"/>
    </source>
</evidence>
<protein>
    <submittedName>
        <fullName evidence="3">Polyisoprenoid-binding protein</fullName>
    </submittedName>
</protein>
<dbReference type="PANTHER" id="PTHR34406:SF2">
    <property type="entry name" value="PERIPLASMIC PROTEIN"/>
    <property type="match status" value="1"/>
</dbReference>
<dbReference type="RefSeq" id="WP_212686050.1">
    <property type="nucleotide sequence ID" value="NZ_JAGSPN010000001.1"/>
</dbReference>